<keyword evidence="2" id="KW-0472">Membrane</keyword>
<proteinExistence type="predicted"/>
<feature type="transmembrane region" description="Helical" evidence="2">
    <location>
        <begin position="63"/>
        <end position="89"/>
    </location>
</feature>
<keyword evidence="2" id="KW-1133">Transmembrane helix</keyword>
<feature type="transmembrane region" description="Helical" evidence="2">
    <location>
        <begin position="311"/>
        <end position="334"/>
    </location>
</feature>
<accession>A0A8H3E9E3</accession>
<feature type="transmembrane region" description="Helical" evidence="2">
    <location>
        <begin position="12"/>
        <end position="33"/>
    </location>
</feature>
<feature type="compositionally biased region" description="Basic and acidic residues" evidence="1">
    <location>
        <begin position="664"/>
        <end position="697"/>
    </location>
</feature>
<evidence type="ECO:0000313" key="4">
    <source>
        <dbReference type="Proteomes" id="UP000663827"/>
    </source>
</evidence>
<dbReference type="Proteomes" id="UP000663827">
    <property type="component" value="Unassembled WGS sequence"/>
</dbReference>
<sequence>MRSFNCMRAIRENWFFCCLATLLVADIAGIVYFTRKLNKYRPEAMLYRSNDSNHYDALRDFRMAAIAISRCSVSLVNGVYLTTYGFVYTNTIIGTFLFQQCIYYPLITLYTALGCWFGRPFHPNYGVAIDWSWLTIPLGIRGICDLLITMVLWCFLVRNKDFRDRKPNCITVNVEELASGTRPIPRQTITWRGIKRQRGMRSARARLPKMISNLAYNALFRQVIPVETRRQVLFQHIFSLAAMALLIARTVIELQKASDNLPSRTLVEPCQGTPGFNPENDRTLYVRLPHLRGVVQSTKLDMSPYVLNVSGIYQCNMGFTGKFFCWCLITFFLLGMSFSGKAHWVPPVSCSQDSVRTEPDSRVIDWFLTYQCPRTVMYRGGLSHRQSECQLAGYQYSIQFPPAPGNGSSERTESVLDDRLPHMWVVDSNPGKELLTPYFTPPMEPEPGWHMVFDTSISQRKFIVSSPIWDAITGSDPTYEIIVFFPGSQHTRAQNQSSNSTTTATGFIHSPEFLDASKETPRDLLKPGIRGPSNLCDTVEEYRISSSFDLLASIGGLLALLQGIHVFIFGRPLFWGMFGAKMISPFGLAGQFATQGFKERLQEHYYSPHSPETQPMLGQDSNQTELRIDMTQFLLDYVIDMGPASSRVQPKSINSESDSEDEEKYAPVRDTETVGVEATRDGEGFAIRSREHVVPTA</sequence>
<organism evidence="3 4">
    <name type="scientific">Rhizoctonia solani</name>
    <dbReference type="NCBI Taxonomy" id="456999"/>
    <lineage>
        <taxon>Eukaryota</taxon>
        <taxon>Fungi</taxon>
        <taxon>Dikarya</taxon>
        <taxon>Basidiomycota</taxon>
        <taxon>Agaricomycotina</taxon>
        <taxon>Agaricomycetes</taxon>
        <taxon>Cantharellales</taxon>
        <taxon>Ceratobasidiaceae</taxon>
        <taxon>Rhizoctonia</taxon>
    </lineage>
</organism>
<evidence type="ECO:0000256" key="1">
    <source>
        <dbReference type="SAM" id="MobiDB-lite"/>
    </source>
</evidence>
<name>A0A8H3E9E3_9AGAM</name>
<feature type="transmembrane region" description="Helical" evidence="2">
    <location>
        <begin position="101"/>
        <end position="119"/>
    </location>
</feature>
<evidence type="ECO:0000313" key="3">
    <source>
        <dbReference type="EMBL" id="CAE7217552.1"/>
    </source>
</evidence>
<comment type="caution">
    <text evidence="3">The sequence shown here is derived from an EMBL/GenBank/DDBJ whole genome shotgun (WGS) entry which is preliminary data.</text>
</comment>
<evidence type="ECO:0000256" key="2">
    <source>
        <dbReference type="SAM" id="Phobius"/>
    </source>
</evidence>
<feature type="region of interest" description="Disordered" evidence="1">
    <location>
        <begin position="646"/>
        <end position="697"/>
    </location>
</feature>
<feature type="transmembrane region" description="Helical" evidence="2">
    <location>
        <begin position="131"/>
        <end position="156"/>
    </location>
</feature>
<keyword evidence="2" id="KW-0812">Transmembrane</keyword>
<gene>
    <name evidence="3" type="ORF">RDB_LOCUS162051</name>
</gene>
<protein>
    <submittedName>
        <fullName evidence="3">Uncharacterized protein</fullName>
    </submittedName>
</protein>
<dbReference type="AlphaFoldDB" id="A0A8H3E9E3"/>
<reference evidence="3" key="1">
    <citation type="submission" date="2021-01" db="EMBL/GenBank/DDBJ databases">
        <authorList>
            <person name="Kaushik A."/>
        </authorList>
    </citation>
    <scope>NUCLEOTIDE SEQUENCE</scope>
    <source>
        <strain evidence="3">AG5</strain>
    </source>
</reference>
<dbReference type="EMBL" id="CAJNJQ010005268">
    <property type="protein sequence ID" value="CAE7217552.1"/>
    <property type="molecule type" value="Genomic_DNA"/>
</dbReference>